<sequence>MTLHVGATRALVVLVPPGHATFAPSKKRSAAALEKDRGAASLPGAAYRARRAPYLPISRAFGGG</sequence>
<name>A0ABT5ENJ9_9BACT</name>
<dbReference type="Proteomes" id="UP001221411">
    <property type="component" value="Unassembled WGS sequence"/>
</dbReference>
<evidence type="ECO:0000313" key="2">
    <source>
        <dbReference type="Proteomes" id="UP001221411"/>
    </source>
</evidence>
<keyword evidence="2" id="KW-1185">Reference proteome</keyword>
<reference evidence="1 2" key="1">
    <citation type="submission" date="2022-11" db="EMBL/GenBank/DDBJ databases">
        <title>Minimal conservation of predation-associated metabolite biosynthetic gene clusters underscores biosynthetic potential of Myxococcota including descriptions for ten novel species: Archangium lansinium sp. nov., Myxococcus landrumus sp. nov., Nannocystis bai.</title>
        <authorList>
            <person name="Ahearne A."/>
            <person name="Stevens C."/>
            <person name="Dowd S."/>
        </authorList>
    </citation>
    <scope>NUCLEOTIDE SEQUENCE [LARGE SCALE GENOMIC DNA]</scope>
    <source>
        <strain evidence="1 2">RJM3</strain>
    </source>
</reference>
<organism evidence="1 2">
    <name type="scientific">Polyangium mundeleinium</name>
    <dbReference type="NCBI Taxonomy" id="2995306"/>
    <lineage>
        <taxon>Bacteria</taxon>
        <taxon>Pseudomonadati</taxon>
        <taxon>Myxococcota</taxon>
        <taxon>Polyangia</taxon>
        <taxon>Polyangiales</taxon>
        <taxon>Polyangiaceae</taxon>
        <taxon>Polyangium</taxon>
    </lineage>
</organism>
<proteinExistence type="predicted"/>
<gene>
    <name evidence="1" type="ORF">POL67_18830</name>
</gene>
<protein>
    <submittedName>
        <fullName evidence="1">Uncharacterized protein</fullName>
    </submittedName>
</protein>
<accession>A0ABT5ENJ9</accession>
<dbReference type="EMBL" id="JAQNDO010000001">
    <property type="protein sequence ID" value="MDC0743415.1"/>
    <property type="molecule type" value="Genomic_DNA"/>
</dbReference>
<evidence type="ECO:0000313" key="1">
    <source>
        <dbReference type="EMBL" id="MDC0743415.1"/>
    </source>
</evidence>
<dbReference type="RefSeq" id="WP_271918926.1">
    <property type="nucleotide sequence ID" value="NZ_JAQNDO010000001.1"/>
</dbReference>
<comment type="caution">
    <text evidence="1">The sequence shown here is derived from an EMBL/GenBank/DDBJ whole genome shotgun (WGS) entry which is preliminary data.</text>
</comment>